<feature type="compositionally biased region" description="Polar residues" evidence="1">
    <location>
        <begin position="154"/>
        <end position="172"/>
    </location>
</feature>
<dbReference type="AlphaFoldDB" id="A0A7S1YQT5"/>
<dbReference type="InterPro" id="IPR036691">
    <property type="entry name" value="Endo/exonu/phosph_ase_sf"/>
</dbReference>
<feature type="region of interest" description="Disordered" evidence="1">
    <location>
        <begin position="154"/>
        <end position="183"/>
    </location>
</feature>
<name>A0A7S1YQT5_9STRA</name>
<proteinExistence type="predicted"/>
<evidence type="ECO:0000259" key="2">
    <source>
        <dbReference type="Pfam" id="PF03372"/>
    </source>
</evidence>
<dbReference type="EMBL" id="HBGN01004222">
    <property type="protein sequence ID" value="CAD9316389.1"/>
    <property type="molecule type" value="Transcribed_RNA"/>
</dbReference>
<protein>
    <recommendedName>
        <fullName evidence="2">Endonuclease/exonuclease/phosphatase domain-containing protein</fullName>
    </recommendedName>
</protein>
<dbReference type="Gene3D" id="3.60.10.10">
    <property type="entry name" value="Endonuclease/exonuclease/phosphatase"/>
    <property type="match status" value="1"/>
</dbReference>
<evidence type="ECO:0000313" key="3">
    <source>
        <dbReference type="EMBL" id="CAD9316389.1"/>
    </source>
</evidence>
<dbReference type="InterPro" id="IPR005135">
    <property type="entry name" value="Endo/exonuclease/phosphatase"/>
</dbReference>
<dbReference type="Pfam" id="PF03372">
    <property type="entry name" value="Exo_endo_phos"/>
    <property type="match status" value="1"/>
</dbReference>
<organism evidence="3">
    <name type="scientific">Ditylum brightwellii</name>
    <dbReference type="NCBI Taxonomy" id="49249"/>
    <lineage>
        <taxon>Eukaryota</taxon>
        <taxon>Sar</taxon>
        <taxon>Stramenopiles</taxon>
        <taxon>Ochrophyta</taxon>
        <taxon>Bacillariophyta</taxon>
        <taxon>Mediophyceae</taxon>
        <taxon>Lithodesmiophycidae</taxon>
        <taxon>Lithodesmiales</taxon>
        <taxon>Lithodesmiaceae</taxon>
        <taxon>Ditylum</taxon>
    </lineage>
</organism>
<dbReference type="SUPFAM" id="SSF56219">
    <property type="entry name" value="DNase I-like"/>
    <property type="match status" value="1"/>
</dbReference>
<reference evidence="3" key="1">
    <citation type="submission" date="2021-01" db="EMBL/GenBank/DDBJ databases">
        <authorList>
            <person name="Corre E."/>
            <person name="Pelletier E."/>
            <person name="Niang G."/>
            <person name="Scheremetjew M."/>
            <person name="Finn R."/>
            <person name="Kale V."/>
            <person name="Holt S."/>
            <person name="Cochrane G."/>
            <person name="Meng A."/>
            <person name="Brown T."/>
            <person name="Cohen L."/>
        </authorList>
    </citation>
    <scope>NUCLEOTIDE SEQUENCE</scope>
    <source>
        <strain evidence="3">Pop2</strain>
    </source>
</reference>
<accession>A0A7S1YQT5</accession>
<gene>
    <name evidence="3" type="ORF">DBRI1063_LOCUS2796</name>
</gene>
<feature type="domain" description="Endonuclease/exonuclease/phosphatase" evidence="2">
    <location>
        <begin position="41"/>
        <end position="317"/>
    </location>
</feature>
<dbReference type="GO" id="GO:0003824">
    <property type="term" value="F:catalytic activity"/>
    <property type="evidence" value="ECO:0007669"/>
    <property type="project" value="InterPro"/>
</dbReference>
<sequence>MSMPDSVGIDNAAPAAKDALNDSSCATVAVANTNCPNFSIMTYNVFVWGYKDPPTRQSTLDAIANSNCDIVCLQECNVGWEEWINKHEKISSIYPHTIFLHHRWMYGGKAILSKYPVRYDKNEDVSQEVFWGWYPGWRTEVLVPWLMLPSTNEQQKKGNVSNHNNEKSQQLFSTEEESEKQQKQSTTTATWIQILHLHLRAIFPSNPIDIHRQRRKEVATHWKLLHPINLQPTIVLGDFNTASGPCTRFVTDYVVQQNADAACKQQAISKFSSVFGKKRHTTCRWKFLKFHYDHIFVDELWWNVKNAHVPKTGASDHYPAVAMLIPVSSSL</sequence>
<evidence type="ECO:0000256" key="1">
    <source>
        <dbReference type="SAM" id="MobiDB-lite"/>
    </source>
</evidence>